<keyword evidence="3" id="KW-1185">Reference proteome</keyword>
<reference evidence="3" key="1">
    <citation type="journal article" date="2019" name="Int. J. Syst. Evol. Microbiol.">
        <title>The Global Catalogue of Microorganisms (GCM) 10K type strain sequencing project: providing services to taxonomists for standard genome sequencing and annotation.</title>
        <authorList>
            <consortium name="The Broad Institute Genomics Platform"/>
            <consortium name="The Broad Institute Genome Sequencing Center for Infectious Disease"/>
            <person name="Wu L."/>
            <person name="Ma J."/>
        </authorList>
    </citation>
    <scope>NUCLEOTIDE SEQUENCE [LARGE SCALE GENOMIC DNA]</scope>
    <source>
        <strain evidence="3">TBRC 4489</strain>
    </source>
</reference>
<protein>
    <submittedName>
        <fullName evidence="2">DUF6349 family protein</fullName>
    </submittedName>
</protein>
<dbReference type="InterPro" id="IPR045930">
    <property type="entry name" value="DUF6349"/>
</dbReference>
<sequence length="153" mass="16476">MTSDQRPPGDDCRASVRSWLTQPGEPAPPTVAHPDRPGRYRATCPACGHKGPVRSSANEAVEDGCDHAYPGWRELPVVVPRPFKETHRPRWEADCRAAYPPGWFDREGPVREYRGGGGMRHVPGLAPGGGYCMAVAGGCRPAAPPAPDQPALF</sequence>
<evidence type="ECO:0000313" key="2">
    <source>
        <dbReference type="EMBL" id="MFC4060202.1"/>
    </source>
</evidence>
<evidence type="ECO:0000313" key="3">
    <source>
        <dbReference type="Proteomes" id="UP001595850"/>
    </source>
</evidence>
<dbReference type="Pfam" id="PF19876">
    <property type="entry name" value="DUF6349"/>
    <property type="match status" value="1"/>
</dbReference>
<accession>A0ABV8I7L9</accession>
<feature type="region of interest" description="Disordered" evidence="1">
    <location>
        <begin position="1"/>
        <end position="42"/>
    </location>
</feature>
<evidence type="ECO:0000256" key="1">
    <source>
        <dbReference type="SAM" id="MobiDB-lite"/>
    </source>
</evidence>
<gene>
    <name evidence="2" type="ORF">ACFOWE_18005</name>
</gene>
<dbReference type="EMBL" id="JBHSBM010000018">
    <property type="protein sequence ID" value="MFC4060202.1"/>
    <property type="molecule type" value="Genomic_DNA"/>
</dbReference>
<comment type="caution">
    <text evidence="2">The sequence shown here is derived from an EMBL/GenBank/DDBJ whole genome shotgun (WGS) entry which is preliminary data.</text>
</comment>
<proteinExistence type="predicted"/>
<dbReference type="Proteomes" id="UP001595850">
    <property type="component" value="Unassembled WGS sequence"/>
</dbReference>
<dbReference type="RefSeq" id="WP_377289229.1">
    <property type="nucleotide sequence ID" value="NZ_JBHSBM010000018.1"/>
</dbReference>
<name>A0ABV8I7L9_9ACTN</name>
<organism evidence="2 3">
    <name type="scientific">Planomonospora corallina</name>
    <dbReference type="NCBI Taxonomy" id="1806052"/>
    <lineage>
        <taxon>Bacteria</taxon>
        <taxon>Bacillati</taxon>
        <taxon>Actinomycetota</taxon>
        <taxon>Actinomycetes</taxon>
        <taxon>Streptosporangiales</taxon>
        <taxon>Streptosporangiaceae</taxon>
        <taxon>Planomonospora</taxon>
    </lineage>
</organism>